<dbReference type="Proteomes" id="UP000177798">
    <property type="component" value="Chromosome 10"/>
</dbReference>
<sequence length="731" mass="82437">MAPHEDGENNFSDDDFLNDIPADALEELENNAIAFTQAQIKAPPSSDYGEELDDDDLDDAVVVDEARSVPAVAPYVPRNNVNQATQQEQFRQQQQRHRANIVNRPRNYIAPPRSRQPDVLQQPIPNPVSRETSNLSRLESQSVVDGDNEALKKLVQELQQKNKALEQEALSKNGEISILRGKMDKSQKEYERTQAAKEKLHAEQLAKLQKDREAAEIAARNAAIERDFTKQDLFEETERARKLGKTKNAKDPQVMTPKKTEPMPFRDGFDDDEIEVISPSKMSPSKFQKRQPGTPSRAAKRKRKANDSPSASALDMVPVPDQPSQPQKLPFLDESILERLVLQDDRSDFLAAMLDHRPDREHLRTLEAFSKYALPSSPNEYFSSQILGEIPRIGTKKPISEVPSEFCLFLIELWSKCMDESYYTPVYLFVDILTFALEIKTLSIVPHVIDQLIPLVQKTADLVAIPRFKTESPHPFDKDINVSACLALIHLAALGCVPDPEQITRFWKLMRWDFVLLMLSQNQLVADFEWMLRILSTGVLKNSFGSNVDDNPKLRTSANASHIIERLTYPLFEVPWFPSSGTKVDADVVLKLRLQIILLLTGMTRSPYAGNALVSHPTAIGRIVSLISDELDGLYDHKSGREESARLISLATRLLFHLVTRYEFDMQKKLSVIRGGSQKYLLCLARLNFSEDDLVFESGIDPDIPGCALEMLEMVVTPEEGEAIQEALSNG</sequence>
<dbReference type="Pfam" id="PF21048">
    <property type="entry name" value="Rad26-like_N"/>
    <property type="match status" value="1"/>
</dbReference>
<feature type="compositionally biased region" description="Polar residues" evidence="1">
    <location>
        <begin position="280"/>
        <end position="294"/>
    </location>
</feature>
<organism evidence="5 6">
    <name type="scientific">Sclerotinia sclerotiorum (strain ATCC 18683 / 1980 / Ss-1)</name>
    <name type="common">White mold</name>
    <name type="synonym">Whetzelinia sclerotiorum</name>
    <dbReference type="NCBI Taxonomy" id="665079"/>
    <lineage>
        <taxon>Eukaryota</taxon>
        <taxon>Fungi</taxon>
        <taxon>Dikarya</taxon>
        <taxon>Ascomycota</taxon>
        <taxon>Pezizomycotina</taxon>
        <taxon>Leotiomycetes</taxon>
        <taxon>Helotiales</taxon>
        <taxon>Sclerotiniaceae</taxon>
        <taxon>Sclerotinia</taxon>
    </lineage>
</organism>
<feature type="domain" description="Rad26-like N-terminal" evidence="4">
    <location>
        <begin position="349"/>
        <end position="397"/>
    </location>
</feature>
<feature type="region of interest" description="Disordered" evidence="1">
    <location>
        <begin position="166"/>
        <end position="196"/>
    </location>
</feature>
<feature type="region of interest" description="Disordered" evidence="1">
    <location>
        <begin position="85"/>
        <end position="144"/>
    </location>
</feature>
<feature type="region of interest" description="Disordered" evidence="1">
    <location>
        <begin position="1"/>
        <end position="22"/>
    </location>
</feature>
<evidence type="ECO:0000259" key="3">
    <source>
        <dbReference type="Pfam" id="PF21046"/>
    </source>
</evidence>
<feature type="region of interest" description="Disordered" evidence="1">
    <location>
        <begin position="37"/>
        <end position="57"/>
    </location>
</feature>
<dbReference type="OMA" id="EMAHEML"/>
<feature type="region of interest" description="Disordered" evidence="1">
    <location>
        <begin position="228"/>
        <end position="328"/>
    </location>
</feature>
<evidence type="ECO:0000259" key="4">
    <source>
        <dbReference type="Pfam" id="PF21048"/>
    </source>
</evidence>
<feature type="domain" description="Rad26-like C-terminal" evidence="3">
    <location>
        <begin position="664"/>
        <end position="727"/>
    </location>
</feature>
<dbReference type="EMBL" id="CP017823">
    <property type="protein sequence ID" value="APA12946.1"/>
    <property type="molecule type" value="Genomic_DNA"/>
</dbReference>
<dbReference type="KEGG" id="ssl:SS1G_08432"/>
<feature type="compositionally biased region" description="Basic and acidic residues" evidence="1">
    <location>
        <begin position="181"/>
        <end position="196"/>
    </location>
</feature>
<feature type="domain" description="Rad26-like helical repeats" evidence="2">
    <location>
        <begin position="455"/>
        <end position="659"/>
    </location>
</feature>
<dbReference type="InterPro" id="IPR048379">
    <property type="entry name" value="Rad26-like_C"/>
</dbReference>
<dbReference type="RefSeq" id="XP_001590692.1">
    <property type="nucleotide sequence ID" value="XM_001590642.1"/>
</dbReference>
<accession>A0A1D9QDC2</accession>
<reference evidence="6" key="1">
    <citation type="journal article" date="2017" name="Genome Biol. Evol.">
        <title>The complete genome sequence of the phytopathogenic fungus Sclerotinia sclerotiorum reveals insights into the genome architecture of broad host range pathogens.</title>
        <authorList>
            <person name="Derbyshire M."/>
            <person name="Denton-Giles M."/>
            <person name="Hegedus D."/>
            <person name="Seifbarghy S."/>
            <person name="Rollins J."/>
            <person name="van Kan J."/>
            <person name="Seidl M.F."/>
            <person name="Faino L."/>
            <person name="Mbengue M."/>
            <person name="Navaud O."/>
            <person name="Raffaele S."/>
            <person name="Hammond-Kosack K."/>
            <person name="Heard S."/>
            <person name="Oliver R."/>
        </authorList>
    </citation>
    <scope>NUCLEOTIDE SEQUENCE [LARGE SCALE GENOMIC DNA]</scope>
    <source>
        <strain evidence="6">ATCC 18683 / 1980 / Ss-1</strain>
    </source>
</reference>
<feature type="compositionally biased region" description="Polar residues" evidence="1">
    <location>
        <begin position="129"/>
        <end position="143"/>
    </location>
</feature>
<proteinExistence type="predicted"/>
<name>A0A1D9QDC2_SCLS1</name>
<evidence type="ECO:0008006" key="7">
    <source>
        <dbReference type="Google" id="ProtNLM"/>
    </source>
</evidence>
<evidence type="ECO:0000313" key="6">
    <source>
        <dbReference type="Proteomes" id="UP000177798"/>
    </source>
</evidence>
<feature type="compositionally biased region" description="Basic and acidic residues" evidence="1">
    <location>
        <begin position="228"/>
        <end position="241"/>
    </location>
</feature>
<feature type="compositionally biased region" description="Acidic residues" evidence="1">
    <location>
        <begin position="48"/>
        <end position="57"/>
    </location>
</feature>
<dbReference type="AlphaFoldDB" id="A0A1D9QDC2"/>
<dbReference type="VEuPathDB" id="FungiDB:sscle_10g077160"/>
<dbReference type="Pfam" id="PF12331">
    <property type="entry name" value="Rad26-like_helical_rpts"/>
    <property type="match status" value="1"/>
</dbReference>
<dbReference type="Pfam" id="PF21046">
    <property type="entry name" value="Rad26-like_C"/>
    <property type="match status" value="1"/>
</dbReference>
<dbReference type="OrthoDB" id="5245063at2759"/>
<gene>
    <name evidence="5" type="ORF">sscle_10g077160</name>
</gene>
<evidence type="ECO:0000256" key="1">
    <source>
        <dbReference type="SAM" id="MobiDB-lite"/>
    </source>
</evidence>
<evidence type="ECO:0000259" key="2">
    <source>
        <dbReference type="Pfam" id="PF12331"/>
    </source>
</evidence>
<protein>
    <recommendedName>
        <fullName evidence="7">DNA repair protein Rad26</fullName>
    </recommendedName>
</protein>
<dbReference type="InterPro" id="IPR048380">
    <property type="entry name" value="Rad26-like_N"/>
</dbReference>
<dbReference type="InterPro" id="IPR022093">
    <property type="entry name" value="Rad26-like_helical"/>
</dbReference>
<evidence type="ECO:0000313" key="5">
    <source>
        <dbReference type="EMBL" id="APA12946.1"/>
    </source>
</evidence>